<evidence type="ECO:0000256" key="1">
    <source>
        <dbReference type="PROSITE-ProRule" id="PRU00175"/>
    </source>
</evidence>
<keyword evidence="5" id="KW-1185">Reference proteome</keyword>
<feature type="compositionally biased region" description="Basic and acidic residues" evidence="2">
    <location>
        <begin position="150"/>
        <end position="165"/>
    </location>
</feature>
<feature type="compositionally biased region" description="Acidic residues" evidence="2">
    <location>
        <begin position="138"/>
        <end position="147"/>
    </location>
</feature>
<accession>A0A9N8ETK7</accession>
<sequence length="295" mass="33319">MPARRYRYPDDSDSEEEALPNNLDPSVAALLEPLGDDEVSMSLLRTRIALMKLQQARIRGNSDYAAKIMDHAIDEGARDRTAWTLLEKHMKKLESQVSDLDRNAQQQENADDKKEDDKKDDNTKTDNDEDKGKTGDEAKEEEEDEVTSEQVKKLKEEVEQEKERANSLGELLMHSLEEEIGSVLAEQTSLKDREERVKARVRSLDTTLKKLPGEHSKTKELHDQMKDVHENQCTLVNALCAVCHEQSATKAVIPCGHLCLCDECTKSITELASSQRSCPLCRGNLLSTLHIYTSK</sequence>
<dbReference type="InterPro" id="IPR013083">
    <property type="entry name" value="Znf_RING/FYVE/PHD"/>
</dbReference>
<dbReference type="GO" id="GO:0016567">
    <property type="term" value="P:protein ubiquitination"/>
    <property type="evidence" value="ECO:0007669"/>
    <property type="project" value="TreeGrafter"/>
</dbReference>
<keyword evidence="1" id="KW-0863">Zinc-finger</keyword>
<evidence type="ECO:0000259" key="3">
    <source>
        <dbReference type="PROSITE" id="PS50089"/>
    </source>
</evidence>
<protein>
    <submittedName>
        <fullName evidence="4">Protein ligase RNF26</fullName>
    </submittedName>
</protein>
<feature type="region of interest" description="Disordered" evidence="2">
    <location>
        <begin position="1"/>
        <end position="22"/>
    </location>
</feature>
<comment type="caution">
    <text evidence="4">The sequence shown here is derived from an EMBL/GenBank/DDBJ whole genome shotgun (WGS) entry which is preliminary data.</text>
</comment>
<dbReference type="OrthoDB" id="74448at2759"/>
<keyword evidence="1" id="KW-0862">Zinc</keyword>
<dbReference type="Pfam" id="PF13920">
    <property type="entry name" value="zf-C3HC4_3"/>
    <property type="match status" value="1"/>
</dbReference>
<feature type="region of interest" description="Disordered" evidence="2">
    <location>
        <begin position="96"/>
        <end position="165"/>
    </location>
</feature>
<dbReference type="GO" id="GO:0008270">
    <property type="term" value="F:zinc ion binding"/>
    <property type="evidence" value="ECO:0007669"/>
    <property type="project" value="UniProtKB-KW"/>
</dbReference>
<dbReference type="Proteomes" id="UP001153069">
    <property type="component" value="Unassembled WGS sequence"/>
</dbReference>
<feature type="compositionally biased region" description="Basic and acidic residues" evidence="2">
    <location>
        <begin position="110"/>
        <end position="137"/>
    </location>
</feature>
<reference evidence="4" key="1">
    <citation type="submission" date="2020-06" db="EMBL/GenBank/DDBJ databases">
        <authorList>
            <consortium name="Plant Systems Biology data submission"/>
        </authorList>
    </citation>
    <scope>NUCLEOTIDE SEQUENCE</scope>
    <source>
        <strain evidence="4">D6</strain>
    </source>
</reference>
<dbReference type="PANTHER" id="PTHR22696:SF1">
    <property type="entry name" value="E3 UBIQUITIN-PROTEIN LIGASE RNF26"/>
    <property type="match status" value="1"/>
</dbReference>
<name>A0A9N8ETK7_9STRA</name>
<keyword evidence="4" id="KW-0436">Ligase</keyword>
<dbReference type="AlphaFoldDB" id="A0A9N8ETK7"/>
<dbReference type="GO" id="GO:0016874">
    <property type="term" value="F:ligase activity"/>
    <property type="evidence" value="ECO:0007669"/>
    <property type="project" value="UniProtKB-KW"/>
</dbReference>
<dbReference type="PROSITE" id="PS50089">
    <property type="entry name" value="ZF_RING_2"/>
    <property type="match status" value="1"/>
</dbReference>
<feature type="domain" description="RING-type" evidence="3">
    <location>
        <begin position="240"/>
        <end position="282"/>
    </location>
</feature>
<dbReference type="EMBL" id="CAICTM010001539">
    <property type="protein sequence ID" value="CAB9524465.1"/>
    <property type="molecule type" value="Genomic_DNA"/>
</dbReference>
<keyword evidence="1" id="KW-0479">Metal-binding</keyword>
<evidence type="ECO:0000313" key="4">
    <source>
        <dbReference type="EMBL" id="CAB9524465.1"/>
    </source>
</evidence>
<gene>
    <name evidence="4" type="ORF">SEMRO_1541_G280960.1</name>
</gene>
<proteinExistence type="predicted"/>
<dbReference type="SUPFAM" id="SSF57850">
    <property type="entry name" value="RING/U-box"/>
    <property type="match status" value="1"/>
</dbReference>
<dbReference type="PANTHER" id="PTHR22696">
    <property type="entry name" value="E3 UBIQUITIN-PROTEIN LIGASE RNF26"/>
    <property type="match status" value="1"/>
</dbReference>
<evidence type="ECO:0000256" key="2">
    <source>
        <dbReference type="SAM" id="MobiDB-lite"/>
    </source>
</evidence>
<dbReference type="SMART" id="SM00184">
    <property type="entry name" value="RING"/>
    <property type="match status" value="1"/>
</dbReference>
<dbReference type="InterPro" id="IPR001841">
    <property type="entry name" value="Znf_RING"/>
</dbReference>
<evidence type="ECO:0000313" key="5">
    <source>
        <dbReference type="Proteomes" id="UP001153069"/>
    </source>
</evidence>
<dbReference type="GO" id="GO:0061630">
    <property type="term" value="F:ubiquitin protein ligase activity"/>
    <property type="evidence" value="ECO:0007669"/>
    <property type="project" value="TreeGrafter"/>
</dbReference>
<dbReference type="Gene3D" id="3.30.40.10">
    <property type="entry name" value="Zinc/RING finger domain, C3HC4 (zinc finger)"/>
    <property type="match status" value="1"/>
</dbReference>
<organism evidence="4 5">
    <name type="scientific">Seminavis robusta</name>
    <dbReference type="NCBI Taxonomy" id="568900"/>
    <lineage>
        <taxon>Eukaryota</taxon>
        <taxon>Sar</taxon>
        <taxon>Stramenopiles</taxon>
        <taxon>Ochrophyta</taxon>
        <taxon>Bacillariophyta</taxon>
        <taxon>Bacillariophyceae</taxon>
        <taxon>Bacillariophycidae</taxon>
        <taxon>Naviculales</taxon>
        <taxon>Naviculaceae</taxon>
        <taxon>Seminavis</taxon>
    </lineage>
</organism>
<dbReference type="GO" id="GO:0006511">
    <property type="term" value="P:ubiquitin-dependent protein catabolic process"/>
    <property type="evidence" value="ECO:0007669"/>
    <property type="project" value="TreeGrafter"/>
</dbReference>